<keyword evidence="1" id="KW-1133">Transmembrane helix</keyword>
<evidence type="ECO:0000313" key="2">
    <source>
        <dbReference type="EMBL" id="PLA39784.1"/>
    </source>
</evidence>
<dbReference type="AlphaFoldDB" id="A0A2I1XAX4"/>
<name>A0A2I1XAX4_NEISI</name>
<keyword evidence="1" id="KW-0812">Transmembrane</keyword>
<proteinExistence type="predicted"/>
<organism evidence="2 3">
    <name type="scientific">Neisseria sicca</name>
    <dbReference type="NCBI Taxonomy" id="490"/>
    <lineage>
        <taxon>Bacteria</taxon>
        <taxon>Pseudomonadati</taxon>
        <taxon>Pseudomonadota</taxon>
        <taxon>Betaproteobacteria</taxon>
        <taxon>Neisseriales</taxon>
        <taxon>Neisseriaceae</taxon>
        <taxon>Neisseria</taxon>
    </lineage>
</organism>
<evidence type="ECO:0000313" key="3">
    <source>
        <dbReference type="Proteomes" id="UP000234767"/>
    </source>
</evidence>
<sequence length="73" mass="8299">MPKIFQYVDINASDIDSDNMAHGYHADNPNFLSKTIVATLFIGAFFIILLLNPNILHFAFNPKRSILSRYKPS</sequence>
<accession>A0A2I1XAX4</accession>
<evidence type="ECO:0000256" key="1">
    <source>
        <dbReference type="SAM" id="Phobius"/>
    </source>
</evidence>
<gene>
    <name evidence="2" type="ORF">CYK00_08370</name>
</gene>
<keyword evidence="1" id="KW-0472">Membrane</keyword>
<reference evidence="2 3" key="1">
    <citation type="submission" date="2017-12" db="EMBL/GenBank/DDBJ databases">
        <title>Phylogenetic diversity of female urinary microbiome.</title>
        <authorList>
            <person name="Thomas-White K."/>
            <person name="Wolfe A.J."/>
        </authorList>
    </citation>
    <scope>NUCLEOTIDE SEQUENCE [LARGE SCALE GENOMIC DNA]</scope>
    <source>
        <strain evidence="2 3">UMB0321</strain>
    </source>
</reference>
<comment type="caution">
    <text evidence="2">The sequence shown here is derived from an EMBL/GenBank/DDBJ whole genome shotgun (WGS) entry which is preliminary data.</text>
</comment>
<dbReference type="Proteomes" id="UP000234767">
    <property type="component" value="Unassembled WGS sequence"/>
</dbReference>
<dbReference type="EMBL" id="PKJO01000010">
    <property type="protein sequence ID" value="PLA39784.1"/>
    <property type="molecule type" value="Genomic_DNA"/>
</dbReference>
<dbReference type="RefSeq" id="WP_101810541.1">
    <property type="nucleotide sequence ID" value="NZ_PKJO01000010.1"/>
</dbReference>
<feature type="transmembrane region" description="Helical" evidence="1">
    <location>
        <begin position="36"/>
        <end position="60"/>
    </location>
</feature>
<protein>
    <submittedName>
        <fullName evidence="2">Uncharacterized protein</fullName>
    </submittedName>
</protein>